<gene>
    <name evidence="20" type="primary">gltB</name>
    <name evidence="20" type="ORF">NJ959_16015</name>
</gene>
<evidence type="ECO:0000259" key="19">
    <source>
        <dbReference type="PROSITE" id="PS51278"/>
    </source>
</evidence>
<evidence type="ECO:0000256" key="7">
    <source>
        <dbReference type="ARBA" id="ARBA00022630"/>
    </source>
</evidence>
<dbReference type="SUPFAM" id="SSF69336">
    <property type="entry name" value="Alpha subunit of glutamate synthase, C-terminal domain"/>
    <property type="match status" value="1"/>
</dbReference>
<dbReference type="InterPro" id="IPR002932">
    <property type="entry name" value="Glu_synthdom"/>
</dbReference>
<dbReference type="CDD" id="cd00982">
    <property type="entry name" value="gltB_C"/>
    <property type="match status" value="1"/>
</dbReference>
<comment type="similarity">
    <text evidence="5">Belongs to the glutamate synthase family.</text>
</comment>
<evidence type="ECO:0000256" key="1">
    <source>
        <dbReference type="ARBA" id="ARBA00001917"/>
    </source>
</evidence>
<dbReference type="GO" id="GO:0051538">
    <property type="term" value="F:3 iron, 4 sulfur cluster binding"/>
    <property type="evidence" value="ECO:0007669"/>
    <property type="project" value="UniProtKB-KW"/>
</dbReference>
<keyword evidence="12" id="KW-0408">Iron</keyword>
<comment type="pathway">
    <text evidence="3">Energy metabolism; nitrogen metabolism.</text>
</comment>
<accession>A0AAE3GSK8</accession>
<dbReference type="GO" id="GO:0006537">
    <property type="term" value="P:glutamate biosynthetic process"/>
    <property type="evidence" value="ECO:0007669"/>
    <property type="project" value="UniProtKB-KW"/>
</dbReference>
<evidence type="ECO:0000313" key="20">
    <source>
        <dbReference type="EMBL" id="MCP2729940.1"/>
    </source>
</evidence>
<dbReference type="GO" id="GO:0016041">
    <property type="term" value="F:glutamate synthase (ferredoxin) activity"/>
    <property type="evidence" value="ECO:0007669"/>
    <property type="project" value="UniProtKB-EC"/>
</dbReference>
<keyword evidence="14" id="KW-0314">Glutamate biosynthesis</keyword>
<evidence type="ECO:0000256" key="15">
    <source>
        <dbReference type="ARBA" id="ARBA00023291"/>
    </source>
</evidence>
<dbReference type="InterPro" id="IPR017932">
    <property type="entry name" value="GATase_2_dom"/>
</dbReference>
<dbReference type="Pfam" id="PF01493">
    <property type="entry name" value="GXGXG"/>
    <property type="match status" value="1"/>
</dbReference>
<name>A0AAE3GSK8_9CYAN</name>
<evidence type="ECO:0000313" key="21">
    <source>
        <dbReference type="Proteomes" id="UP001204953"/>
    </source>
</evidence>
<evidence type="ECO:0000256" key="5">
    <source>
        <dbReference type="ARBA" id="ARBA00009716"/>
    </source>
</evidence>
<dbReference type="InterPro" id="IPR006982">
    <property type="entry name" value="Glu_synth_centr_N"/>
</dbReference>
<evidence type="ECO:0000256" key="8">
    <source>
        <dbReference type="ARBA" id="ARBA00022643"/>
    </source>
</evidence>
<dbReference type="GO" id="GO:0019676">
    <property type="term" value="P:ammonia assimilation cycle"/>
    <property type="evidence" value="ECO:0007669"/>
    <property type="project" value="TreeGrafter"/>
</dbReference>
<keyword evidence="7" id="KW-0285">Flavoprotein</keyword>
<dbReference type="EMBL" id="JAMZMM010000155">
    <property type="protein sequence ID" value="MCP2729940.1"/>
    <property type="molecule type" value="Genomic_DNA"/>
</dbReference>
<evidence type="ECO:0000256" key="4">
    <source>
        <dbReference type="ARBA" id="ARBA00004909"/>
    </source>
</evidence>
<evidence type="ECO:0000256" key="12">
    <source>
        <dbReference type="ARBA" id="ARBA00023004"/>
    </source>
</evidence>
<dbReference type="SUPFAM" id="SSF51395">
    <property type="entry name" value="FMN-linked oxidoreductases"/>
    <property type="match status" value="1"/>
</dbReference>
<dbReference type="PROSITE" id="PS51278">
    <property type="entry name" value="GATASE_TYPE_2"/>
    <property type="match status" value="1"/>
</dbReference>
<dbReference type="InterPro" id="IPR002489">
    <property type="entry name" value="Glu_synth_asu_C"/>
</dbReference>
<keyword evidence="15" id="KW-0003">3Fe-4S</keyword>
<proteinExistence type="inferred from homology"/>
<organism evidence="20 21">
    <name type="scientific">Limnofasciculus baicalensis BBK-W-15</name>
    <dbReference type="NCBI Taxonomy" id="2699891"/>
    <lineage>
        <taxon>Bacteria</taxon>
        <taxon>Bacillati</taxon>
        <taxon>Cyanobacteriota</taxon>
        <taxon>Cyanophyceae</taxon>
        <taxon>Coleofasciculales</taxon>
        <taxon>Coleofasciculaceae</taxon>
        <taxon>Limnofasciculus</taxon>
        <taxon>Limnofasciculus baicalensis</taxon>
    </lineage>
</organism>
<keyword evidence="21" id="KW-1185">Reference proteome</keyword>
<feature type="region of interest" description="Disordered" evidence="18">
    <location>
        <begin position="865"/>
        <end position="888"/>
    </location>
</feature>
<dbReference type="InterPro" id="IPR029055">
    <property type="entry name" value="Ntn_hydrolases_N"/>
</dbReference>
<evidence type="ECO:0000256" key="11">
    <source>
        <dbReference type="ARBA" id="ARBA00023002"/>
    </source>
</evidence>
<dbReference type="NCBIfam" id="NF008730">
    <property type="entry name" value="PRK11750.1"/>
    <property type="match status" value="1"/>
</dbReference>
<evidence type="ECO:0000256" key="6">
    <source>
        <dbReference type="ARBA" id="ARBA00022605"/>
    </source>
</evidence>
<dbReference type="FunFam" id="2.160.20.60:FF:000003">
    <property type="entry name" value="Ferredoxin-dependent glutamate synthase, chloroplastic"/>
    <property type="match status" value="1"/>
</dbReference>
<comment type="cofactor">
    <cofactor evidence="1">
        <name>FMN</name>
        <dbReference type="ChEBI" id="CHEBI:58210"/>
    </cofactor>
</comment>
<keyword evidence="13" id="KW-0411">Iron-sulfur</keyword>
<dbReference type="Gene3D" id="3.60.20.10">
    <property type="entry name" value="Glutamine Phosphoribosylpyrophosphate, subunit 1, domain 1"/>
    <property type="match status" value="1"/>
</dbReference>
<dbReference type="PANTHER" id="PTHR11938">
    <property type="entry name" value="FAD NADPH DEHYDROGENASE/OXIDOREDUCTASE"/>
    <property type="match status" value="1"/>
</dbReference>
<feature type="compositionally biased region" description="Low complexity" evidence="18">
    <location>
        <begin position="1566"/>
        <end position="1575"/>
    </location>
</feature>
<reference evidence="20" key="1">
    <citation type="submission" date="2022-06" db="EMBL/GenBank/DDBJ databases">
        <title>New cyanobacteria of genus Symplocastrum in benthos of Lake Baikal.</title>
        <authorList>
            <person name="Sorokovikova E."/>
            <person name="Tikhonova I."/>
            <person name="Krasnopeev A."/>
            <person name="Evseev P."/>
            <person name="Gladkikh A."/>
            <person name="Belykh O."/>
        </authorList>
    </citation>
    <scope>NUCLEOTIDE SEQUENCE</scope>
    <source>
        <strain evidence="20">BBK-W-15</strain>
    </source>
</reference>
<comment type="caution">
    <text evidence="20">The sequence shown here is derived from an EMBL/GenBank/DDBJ whole genome shotgun (WGS) entry which is preliminary data.</text>
</comment>
<dbReference type="Pfam" id="PF00310">
    <property type="entry name" value="GATase_2"/>
    <property type="match status" value="1"/>
</dbReference>
<dbReference type="CDD" id="cd00713">
    <property type="entry name" value="GltS"/>
    <property type="match status" value="1"/>
</dbReference>
<evidence type="ECO:0000256" key="17">
    <source>
        <dbReference type="ARBA" id="ARBA00039085"/>
    </source>
</evidence>
<keyword evidence="6" id="KW-0028">Amino-acid biosynthesis</keyword>
<dbReference type="RefSeq" id="WP_254012713.1">
    <property type="nucleotide sequence ID" value="NZ_JAMZMM010000155.1"/>
</dbReference>
<evidence type="ECO:0000256" key="2">
    <source>
        <dbReference type="ARBA" id="ARBA00001927"/>
    </source>
</evidence>
<feature type="compositionally biased region" description="Low complexity" evidence="18">
    <location>
        <begin position="872"/>
        <end position="887"/>
    </location>
</feature>
<keyword evidence="9" id="KW-0479">Metal-binding</keyword>
<dbReference type="GO" id="GO:0046872">
    <property type="term" value="F:metal ion binding"/>
    <property type="evidence" value="ECO:0007669"/>
    <property type="project" value="UniProtKB-KW"/>
</dbReference>
<dbReference type="SUPFAM" id="SSF56235">
    <property type="entry name" value="N-terminal nucleophile aminohydrolases (Ntn hydrolases)"/>
    <property type="match status" value="1"/>
</dbReference>
<dbReference type="Proteomes" id="UP001204953">
    <property type="component" value="Unassembled WGS sequence"/>
</dbReference>
<dbReference type="Gene3D" id="3.20.20.70">
    <property type="entry name" value="Aldolase class I"/>
    <property type="match status" value="2"/>
</dbReference>
<evidence type="ECO:0000256" key="10">
    <source>
        <dbReference type="ARBA" id="ARBA00022962"/>
    </source>
</evidence>
<evidence type="ECO:0000256" key="9">
    <source>
        <dbReference type="ARBA" id="ARBA00022723"/>
    </source>
</evidence>
<dbReference type="PANTHER" id="PTHR11938:SF133">
    <property type="entry name" value="GLUTAMATE SYNTHASE (NADH)"/>
    <property type="match status" value="1"/>
</dbReference>
<dbReference type="EC" id="1.4.7.1" evidence="17"/>
<protein>
    <recommendedName>
        <fullName evidence="17">glutamate synthase (ferredoxin)</fullName>
        <ecNumber evidence="17">1.4.7.1</ecNumber>
    </recommendedName>
</protein>
<dbReference type="Gene3D" id="2.160.20.60">
    <property type="entry name" value="Glutamate synthase, alpha subunit, C-terminal domain"/>
    <property type="match status" value="1"/>
</dbReference>
<comment type="pathway">
    <text evidence="4">Nitrogen metabolism.</text>
</comment>
<feature type="domain" description="Glutamine amidotransferase type-2" evidence="19">
    <location>
        <begin position="35"/>
        <end position="445"/>
    </location>
</feature>
<keyword evidence="8" id="KW-0288">FMN</keyword>
<dbReference type="FunFam" id="3.60.20.10:FF:000001">
    <property type="entry name" value="Glutamate synthase, large subunit"/>
    <property type="match status" value="1"/>
</dbReference>
<dbReference type="InterPro" id="IPR013785">
    <property type="entry name" value="Aldolase_TIM"/>
</dbReference>
<evidence type="ECO:0000256" key="14">
    <source>
        <dbReference type="ARBA" id="ARBA00023164"/>
    </source>
</evidence>
<evidence type="ECO:0000256" key="13">
    <source>
        <dbReference type="ARBA" id="ARBA00023014"/>
    </source>
</evidence>
<evidence type="ECO:0000256" key="18">
    <source>
        <dbReference type="SAM" id="MobiDB-lite"/>
    </source>
</evidence>
<feature type="compositionally biased region" description="Basic and acidic residues" evidence="18">
    <location>
        <begin position="1578"/>
        <end position="1589"/>
    </location>
</feature>
<comment type="pathway">
    <text evidence="16">Amino-acid biosynthesis; L-glutamate biosynthesis via GLT pathway; L-glutamate from 2-oxoglutarate and L-glutamine (ferredoxin route): step 1/1.</text>
</comment>
<dbReference type="Pfam" id="PF01645">
    <property type="entry name" value="Glu_synthase"/>
    <property type="match status" value="1"/>
</dbReference>
<keyword evidence="10" id="KW-0315">Glutamine amidotransferase</keyword>
<dbReference type="FunFam" id="3.20.20.70:FF:000084">
    <property type="entry name" value="Ferredoxin-dependent glutamate synthase, chloroplastic"/>
    <property type="match status" value="1"/>
</dbReference>
<comment type="cofactor">
    <cofactor evidence="2">
        <name>[3Fe-4S] cluster</name>
        <dbReference type="ChEBI" id="CHEBI:21137"/>
    </cofactor>
</comment>
<evidence type="ECO:0000256" key="16">
    <source>
        <dbReference type="ARBA" id="ARBA00037928"/>
    </source>
</evidence>
<keyword evidence="11 20" id="KW-0560">Oxidoreductase</keyword>
<dbReference type="InterPro" id="IPR036485">
    <property type="entry name" value="Glu_synth_asu_C_sf"/>
</dbReference>
<evidence type="ECO:0000256" key="3">
    <source>
        <dbReference type="ARBA" id="ARBA00004802"/>
    </source>
</evidence>
<dbReference type="CDD" id="cd02808">
    <property type="entry name" value="GltS_FMN"/>
    <property type="match status" value="1"/>
</dbReference>
<sequence length="1589" mass="173368">MNSRSITKNQQTYTNKGEDMPYSGQRWLVEERDACGVGFIASQAGIATHELIEQSLIALTCLEHRGACSADRDSGDGAGLMTAIPWQLFQSWFAGQGIAMPPKEQLAVGMIFLPQDEARANQSREMIEQILGQEGLTLLGWRVVPVNEAILGIQAKENEPKIEQVIVTSPHKQGDELERSLYKVRRKIGKILKSDKGLNWPDELYTCSFSSRTIVYKGMVRSAVLGEFYKDLKNPDYQSVFAIYHRRFSTNTMPKWPLAQPMRVLGHNGEINTLLGNINWMMAREADLQHPIWNQTNNQQPTTNNNLDELKPIVNPENSDSATLDNVFELLVRSGRSPMEALMIMVPEAYQNQPDLQDHPEIVDFYEYYSGIQEAWDGPALLAFSDGKVVGATLDRNGLRPARYSITKDGYVVVSSEAGVVDLPEAEIIEKGRLGPGQMIAVDLENHEILKNWDIKQRVAGKQPYGEWLKQHRINFNSQPFLDTPKLDSSQLLRQQMAFGYTAEDIDMIIEPMTIDGKEPTFCMGDDIPLAVLSDKPRLLYDYFKQRFAQVTNPPIDPLRESLVMSLRVQLGERGNILEAKPEYARLLKLESPVLNEAELDGVKASGIETAELSTLFEIATGPQGLEAAISKLCAGAEAAVNHGKKILILSDRVGGTVDGNYSYIPPMLAVGAVHHHLIRQGLRMKASLVVDTAQCWSTHHFACLLGYGASAICPYLVWESVRQWWNSARTQKLIQNGKLGNITIQDAQKNYRKATEAGLLKILSKMGISLLSSYQGAQIFEAIGIGGELLNIGFVGTASRLGGLTIAELAQETISFHQRAFPELTAKKLENFGFIQYRPGGEYHMNSPEMAKALHKAVASFTNGKSSGASTTNNGQQTTNNGQQTTEKTAYDHYQVYKKLLEERPVTALRDLLDFNSDRKSIPVEEVQSIEEIVKRFCTGAMSLGSLSREAHETLAIAMNRLGGKSNSGEGGEDPVRFKILNDVDETGHSPTLPHLKGLQNGDTASSAIKQIASGRFGVTPEYLMSGKQLEIKIAQGAKPGEGGQLPGTKVSPYIGMLRRSKPGVSLISPPPHHDIYSIEDLAQLIFDLHQINPKAQVSVKLVAEIGIGTVAAGVAKANADIIQISGHDGGTGASPLSSIKHAGGPWELGVTEVHRVLMENQLRDRVLLRADGGFKTGWDVVIAALMGAEEYGFGSVSMIAEGCIMARICHTNNCPVGVATQQEHLRKRFSGVPGNVVNFFYFIAQEVRSLLAHLGYSKLEDIIGRADLLKPREGVKLTKTSALNVNCLIQLPDAKNNRSFLEHDGVHSNGVVLDDQILADPDIQAAIRNQGSVTKDIDIVNTDRTMGARIAGAIASQYGNTGFEGQITLNVKGAAGQSFGAFNLPGMTLILTGEANDYVGKGIHGGEIIIKPPADATYDPAKNVIVGNTCLYGATGGILFANGGAGERFGVRNSKAQAVIEGAGDHCCEYMTGGVIVVLGNVGRNVGAGMTGGLAYFLDEDGSFPAKVNPEIVKMQRVIAPAGEQQLKELIQDHAQRTDSPKAKLILANWSEYLPKFWQVVPPSEANNPEANPTVDSKEERELSAVK</sequence>
<dbReference type="Pfam" id="PF04898">
    <property type="entry name" value="Glu_syn_central"/>
    <property type="match status" value="1"/>
</dbReference>
<dbReference type="InterPro" id="IPR050711">
    <property type="entry name" value="ET-N_metabolism_enzyme"/>
</dbReference>
<feature type="region of interest" description="Disordered" evidence="18">
    <location>
        <begin position="1566"/>
        <end position="1589"/>
    </location>
</feature>